<dbReference type="PANTHER" id="PTHR42713">
    <property type="entry name" value="HISTIDINE KINASE-RELATED"/>
    <property type="match status" value="1"/>
</dbReference>
<dbReference type="Gene3D" id="1.10.10.60">
    <property type="entry name" value="Homeodomain-like"/>
    <property type="match status" value="2"/>
</dbReference>
<evidence type="ECO:0000256" key="8">
    <source>
        <dbReference type="ARBA" id="ARBA00023163"/>
    </source>
</evidence>
<dbReference type="InterPro" id="IPR009057">
    <property type="entry name" value="Homeodomain-like_sf"/>
</dbReference>
<dbReference type="EMBL" id="MZGV01000001">
    <property type="protein sequence ID" value="OPJ65128.1"/>
    <property type="molecule type" value="Genomic_DNA"/>
</dbReference>
<comment type="caution">
    <text evidence="13">The sequence shown here is derived from an EMBL/GenBank/DDBJ whole genome shotgun (WGS) entry which is preliminary data.</text>
</comment>
<dbReference type="RefSeq" id="WP_079421647.1">
    <property type="nucleotide sequence ID" value="NZ_MZGV01000001.1"/>
</dbReference>
<evidence type="ECO:0000256" key="3">
    <source>
        <dbReference type="ARBA" id="ARBA00022490"/>
    </source>
</evidence>
<dbReference type="InterPro" id="IPR018060">
    <property type="entry name" value="HTH_AraC"/>
</dbReference>
<dbReference type="GO" id="GO:0005737">
    <property type="term" value="C:cytoplasm"/>
    <property type="evidence" value="ECO:0007669"/>
    <property type="project" value="UniProtKB-SubCell"/>
</dbReference>
<evidence type="ECO:0000256" key="4">
    <source>
        <dbReference type="ARBA" id="ARBA00022553"/>
    </source>
</evidence>
<dbReference type="GO" id="GO:0000160">
    <property type="term" value="P:phosphorelay signal transduction system"/>
    <property type="evidence" value="ECO:0007669"/>
    <property type="project" value="UniProtKB-KW"/>
</dbReference>
<dbReference type="GO" id="GO:0003700">
    <property type="term" value="F:DNA-binding transcription factor activity"/>
    <property type="evidence" value="ECO:0007669"/>
    <property type="project" value="InterPro"/>
</dbReference>
<dbReference type="SUPFAM" id="SSF52172">
    <property type="entry name" value="CheY-like"/>
    <property type="match status" value="1"/>
</dbReference>
<sequence length="511" mass="59440">MLKVLIVDDEPLVREGLKNIIPWEDYNFSICGEGSDGRDGLNEIKQLKPDLVLIDIKMPGLPGIEVMRQAREQGYQCKFIILTGYSDFQYAKSSIELGVESYLLKPIDEDELIENVRKVAKQIEEEQVIKMHVENSEKYMREAIIRDILLSNVDIECVNGIFNDECSVFRAAILDIVDSIKDRDKINNEIIKLIEDNFIRLINLEALVVDNKVCVLFINQEKDIVIDILKKISNNIESYLNKEVFISVGSVENNCESIGNSYRTARMLGDKKFIFLGKTNIVLADDVETNTISIGNFDIEKFEQELSTYIEINDEEKIIRILDRIEFNFTKSDYSAEMIKSICSNIYVKIKYNLIDNYDELEDYFPMDSYIIQQVYKMDRLSSIISYLHKEFTCIGTKICNSCSGNVMKRILSYIEKNYYKDLKLETLAEIFNYNSAYLGKIFKNYTNETFNTYVDKVRIENAKKLLLENKLKVYKISEKVGYKNTDYFYGKFKKYVGVSPKEFIKQEAYN</sequence>
<evidence type="ECO:0000256" key="6">
    <source>
        <dbReference type="ARBA" id="ARBA00023015"/>
    </source>
</evidence>
<dbReference type="InterPro" id="IPR001789">
    <property type="entry name" value="Sig_transdc_resp-reg_receiver"/>
</dbReference>
<organism evidence="13 14">
    <name type="scientific">Clostridium oryzae</name>
    <dbReference type="NCBI Taxonomy" id="1450648"/>
    <lineage>
        <taxon>Bacteria</taxon>
        <taxon>Bacillati</taxon>
        <taxon>Bacillota</taxon>
        <taxon>Clostridia</taxon>
        <taxon>Eubacteriales</taxon>
        <taxon>Clostridiaceae</taxon>
        <taxon>Clostridium</taxon>
    </lineage>
</organism>
<reference evidence="13 14" key="1">
    <citation type="submission" date="2017-03" db="EMBL/GenBank/DDBJ databases">
        <title>Genome sequence of Clostridium oryzae DSM 28571.</title>
        <authorList>
            <person name="Poehlein A."/>
            <person name="Daniel R."/>
        </authorList>
    </citation>
    <scope>NUCLEOTIDE SEQUENCE [LARGE SCALE GENOMIC DNA]</scope>
    <source>
        <strain evidence="13 14">DSM 28571</strain>
    </source>
</reference>
<dbReference type="Proteomes" id="UP000190080">
    <property type="component" value="Unassembled WGS sequence"/>
</dbReference>
<evidence type="ECO:0000256" key="2">
    <source>
        <dbReference type="ARBA" id="ARBA00018672"/>
    </source>
</evidence>
<keyword evidence="6" id="KW-0805">Transcription regulation</keyword>
<dbReference type="PROSITE" id="PS00041">
    <property type="entry name" value="HTH_ARAC_FAMILY_1"/>
    <property type="match status" value="1"/>
</dbReference>
<dbReference type="InterPro" id="IPR018062">
    <property type="entry name" value="HTH_AraC-typ_CS"/>
</dbReference>
<evidence type="ECO:0000256" key="10">
    <source>
        <dbReference type="PROSITE-ProRule" id="PRU00169"/>
    </source>
</evidence>
<evidence type="ECO:0000259" key="11">
    <source>
        <dbReference type="PROSITE" id="PS01124"/>
    </source>
</evidence>
<protein>
    <recommendedName>
        <fullName evidence="2">Stage 0 sporulation protein A homolog</fullName>
    </recommendedName>
</protein>
<feature type="modified residue" description="4-aspartylphosphate" evidence="10">
    <location>
        <position position="55"/>
    </location>
</feature>
<dbReference type="Pfam" id="PF00072">
    <property type="entry name" value="Response_reg"/>
    <property type="match status" value="1"/>
</dbReference>
<dbReference type="PROSITE" id="PS50110">
    <property type="entry name" value="RESPONSE_REGULATORY"/>
    <property type="match status" value="1"/>
</dbReference>
<keyword evidence="8" id="KW-0804">Transcription</keyword>
<dbReference type="SMART" id="SM00342">
    <property type="entry name" value="HTH_ARAC"/>
    <property type="match status" value="1"/>
</dbReference>
<evidence type="ECO:0000313" key="14">
    <source>
        <dbReference type="Proteomes" id="UP000190080"/>
    </source>
</evidence>
<dbReference type="CDD" id="cd17536">
    <property type="entry name" value="REC_YesN-like"/>
    <property type="match status" value="1"/>
</dbReference>
<feature type="domain" description="Response regulatory" evidence="12">
    <location>
        <begin position="3"/>
        <end position="120"/>
    </location>
</feature>
<dbReference type="AlphaFoldDB" id="A0A1V4IYI5"/>
<evidence type="ECO:0000256" key="9">
    <source>
        <dbReference type="ARBA" id="ARBA00024867"/>
    </source>
</evidence>
<dbReference type="OrthoDB" id="9794370at2"/>
<dbReference type="STRING" id="1450648.CLORY_01280"/>
<evidence type="ECO:0000313" key="13">
    <source>
        <dbReference type="EMBL" id="OPJ65128.1"/>
    </source>
</evidence>
<dbReference type="Pfam" id="PF12833">
    <property type="entry name" value="HTH_18"/>
    <property type="match status" value="1"/>
</dbReference>
<dbReference type="SUPFAM" id="SSF46689">
    <property type="entry name" value="Homeodomain-like"/>
    <property type="match status" value="2"/>
</dbReference>
<keyword evidence="3" id="KW-0963">Cytoplasm</keyword>
<comment type="function">
    <text evidence="9">May play the central regulatory role in sporulation. It may be an element of the effector pathway responsible for the activation of sporulation genes in response to nutritional stress. Spo0A may act in concert with spo0H (a sigma factor) to control the expression of some genes that are critical to the sporulation process.</text>
</comment>
<dbReference type="InterPro" id="IPR011006">
    <property type="entry name" value="CheY-like_superfamily"/>
</dbReference>
<evidence type="ECO:0000259" key="12">
    <source>
        <dbReference type="PROSITE" id="PS50110"/>
    </source>
</evidence>
<feature type="domain" description="HTH araC/xylS-type" evidence="11">
    <location>
        <begin position="409"/>
        <end position="507"/>
    </location>
</feature>
<dbReference type="GO" id="GO:0043565">
    <property type="term" value="F:sequence-specific DNA binding"/>
    <property type="evidence" value="ECO:0007669"/>
    <property type="project" value="InterPro"/>
</dbReference>
<proteinExistence type="predicted"/>
<keyword evidence="4 10" id="KW-0597">Phosphoprotein</keyword>
<dbReference type="InterPro" id="IPR051552">
    <property type="entry name" value="HptR"/>
</dbReference>
<gene>
    <name evidence="13" type="ORF">CLORY_01280</name>
</gene>
<evidence type="ECO:0000256" key="1">
    <source>
        <dbReference type="ARBA" id="ARBA00004496"/>
    </source>
</evidence>
<keyword evidence="5" id="KW-0902">Two-component regulatory system</keyword>
<evidence type="ECO:0000256" key="5">
    <source>
        <dbReference type="ARBA" id="ARBA00023012"/>
    </source>
</evidence>
<accession>A0A1V4IYI5</accession>
<evidence type="ECO:0000256" key="7">
    <source>
        <dbReference type="ARBA" id="ARBA00023125"/>
    </source>
</evidence>
<keyword evidence="7" id="KW-0238">DNA-binding</keyword>
<dbReference type="Gene3D" id="3.40.50.2300">
    <property type="match status" value="1"/>
</dbReference>
<dbReference type="PANTHER" id="PTHR42713:SF3">
    <property type="entry name" value="TRANSCRIPTIONAL REGULATORY PROTEIN HPTR"/>
    <property type="match status" value="1"/>
</dbReference>
<keyword evidence="14" id="KW-1185">Reference proteome</keyword>
<dbReference type="PROSITE" id="PS01124">
    <property type="entry name" value="HTH_ARAC_FAMILY_2"/>
    <property type="match status" value="1"/>
</dbReference>
<comment type="subcellular location">
    <subcellularLocation>
        <location evidence="1">Cytoplasm</location>
    </subcellularLocation>
</comment>
<name>A0A1V4IYI5_9CLOT</name>
<dbReference type="SMART" id="SM00448">
    <property type="entry name" value="REC"/>
    <property type="match status" value="1"/>
</dbReference>